<evidence type="ECO:0000256" key="1">
    <source>
        <dbReference type="SAM" id="SignalP"/>
    </source>
</evidence>
<evidence type="ECO:0000313" key="3">
    <source>
        <dbReference type="Proteomes" id="UP000257136"/>
    </source>
</evidence>
<accession>A0A3E0EPR9</accession>
<protein>
    <submittedName>
        <fullName evidence="2">Galactose oxidase-like protein</fullName>
    </submittedName>
</protein>
<evidence type="ECO:0000313" key="2">
    <source>
        <dbReference type="EMBL" id="REH00233.1"/>
    </source>
</evidence>
<reference evidence="2 3" key="1">
    <citation type="submission" date="2018-08" db="EMBL/GenBank/DDBJ databases">
        <title>Genomic Encyclopedia of Archaeal and Bacterial Type Strains, Phase II (KMG-II): from individual species to whole genera.</title>
        <authorList>
            <person name="Goeker M."/>
        </authorList>
    </citation>
    <scope>NUCLEOTIDE SEQUENCE [LARGE SCALE GENOMIC DNA]</scope>
    <source>
        <strain evidence="2 3">DSM 100880</strain>
    </source>
</reference>
<gene>
    <name evidence="2" type="ORF">C8P67_103209</name>
</gene>
<dbReference type="Gene3D" id="2.120.10.80">
    <property type="entry name" value="Kelch-type beta propeller"/>
    <property type="match status" value="2"/>
</dbReference>
<keyword evidence="1" id="KW-0732">Signal</keyword>
<dbReference type="Proteomes" id="UP000257136">
    <property type="component" value="Unassembled WGS sequence"/>
</dbReference>
<proteinExistence type="predicted"/>
<keyword evidence="3" id="KW-1185">Reference proteome</keyword>
<dbReference type="InterPro" id="IPR015915">
    <property type="entry name" value="Kelch-typ_b-propeller"/>
</dbReference>
<organism evidence="2 3">
    <name type="scientific">Flavobacterium aquicola</name>
    <dbReference type="NCBI Taxonomy" id="1682742"/>
    <lineage>
        <taxon>Bacteria</taxon>
        <taxon>Pseudomonadati</taxon>
        <taxon>Bacteroidota</taxon>
        <taxon>Flavobacteriia</taxon>
        <taxon>Flavobacteriales</taxon>
        <taxon>Flavobacteriaceae</taxon>
        <taxon>Flavobacterium</taxon>
    </lineage>
</organism>
<dbReference type="SUPFAM" id="SSF117281">
    <property type="entry name" value="Kelch motif"/>
    <property type="match status" value="1"/>
</dbReference>
<name>A0A3E0EPR9_9FLAO</name>
<dbReference type="PANTHER" id="PTHR45632:SF5">
    <property type="entry name" value="KELCH-LIKE PROTEIN 22"/>
    <property type="match status" value="1"/>
</dbReference>
<dbReference type="Pfam" id="PF01344">
    <property type="entry name" value="Kelch_1"/>
    <property type="match status" value="1"/>
</dbReference>
<dbReference type="AlphaFoldDB" id="A0A3E0EPR9"/>
<dbReference type="PANTHER" id="PTHR45632">
    <property type="entry name" value="LD33804P"/>
    <property type="match status" value="1"/>
</dbReference>
<dbReference type="InterPro" id="IPR006652">
    <property type="entry name" value="Kelch_1"/>
</dbReference>
<sequence length="335" mass="37011">MHIMKHLKKGLFITTLLISLLFIGCSNDDDDDDTLGNWVKKSAFDGPARSGAASFVIDTYAYVVTGYTGDEYLKDLWAYNSTGDYWEQKADFIGIARSSASGFELDGKGYVGLGYDGTNKLKDFYQYNPDSNSWSQKTDFAGTARYGAVGFQVGGKAFFGTGYDGNYLKDFYQYNAADNTWTQVNGFSGNKRRNATVFVINDIAYLGTGINSGVNQVDFWAFDPSTDVWTRKRDLDDDESDHDTYSISRANASSFSMDGLGYIACGSSGNTIWEYNPATDIWDSKTSLEGSGRSDAVGITINGSRGFILLGKSGTSYFDDVWEFKPKEEQNDDDN</sequence>
<dbReference type="SUPFAM" id="SSF50965">
    <property type="entry name" value="Galactose oxidase, central domain"/>
    <property type="match status" value="1"/>
</dbReference>
<dbReference type="EMBL" id="QUNI01000003">
    <property type="protein sequence ID" value="REH00233.1"/>
    <property type="molecule type" value="Genomic_DNA"/>
</dbReference>
<feature type="signal peptide" evidence="1">
    <location>
        <begin position="1"/>
        <end position="28"/>
    </location>
</feature>
<dbReference type="InterPro" id="IPR011043">
    <property type="entry name" value="Gal_Oxase/kelch_b-propeller"/>
</dbReference>
<comment type="caution">
    <text evidence="2">The sequence shown here is derived from an EMBL/GenBank/DDBJ whole genome shotgun (WGS) entry which is preliminary data.</text>
</comment>
<dbReference type="PROSITE" id="PS51257">
    <property type="entry name" value="PROKAR_LIPOPROTEIN"/>
    <property type="match status" value="1"/>
</dbReference>
<feature type="chain" id="PRO_5017800402" evidence="1">
    <location>
        <begin position="29"/>
        <end position="335"/>
    </location>
</feature>